<keyword evidence="2 5" id="KW-0812">Transmembrane</keyword>
<comment type="subcellular location">
    <subcellularLocation>
        <location evidence="1">Membrane</location>
    </subcellularLocation>
</comment>
<evidence type="ECO:0000256" key="5">
    <source>
        <dbReference type="SAM" id="Phobius"/>
    </source>
</evidence>
<keyword evidence="4 5" id="KW-0472">Membrane</keyword>
<dbReference type="eggNOG" id="COG5548">
    <property type="taxonomic scope" value="Bacteria"/>
</dbReference>
<dbReference type="PANTHER" id="PTHR12668">
    <property type="entry name" value="TRANSMEMBRANE PROTEIN 14, 15"/>
    <property type="match status" value="1"/>
</dbReference>
<organism evidence="6 7">
    <name type="scientific">Planktothrix agardhii (strain NIVA-CYA 126/8)</name>
    <dbReference type="NCBI Taxonomy" id="388467"/>
    <lineage>
        <taxon>Bacteria</taxon>
        <taxon>Bacillati</taxon>
        <taxon>Cyanobacteriota</taxon>
        <taxon>Cyanophyceae</taxon>
        <taxon>Oscillatoriophycideae</taxon>
        <taxon>Oscillatoriales</taxon>
        <taxon>Microcoleaceae</taxon>
        <taxon>Planktothrix</taxon>
    </lineage>
</organism>
<dbReference type="Gene3D" id="1.10.10.1740">
    <property type="entry name" value="Transmembrane protein 14-like"/>
    <property type="match status" value="1"/>
</dbReference>
<evidence type="ECO:0000256" key="2">
    <source>
        <dbReference type="ARBA" id="ARBA00022692"/>
    </source>
</evidence>
<feature type="transmembrane region" description="Helical" evidence="5">
    <location>
        <begin position="85"/>
        <end position="103"/>
    </location>
</feature>
<feature type="transmembrane region" description="Helical" evidence="5">
    <location>
        <begin position="55"/>
        <end position="73"/>
    </location>
</feature>
<evidence type="ECO:0000256" key="3">
    <source>
        <dbReference type="ARBA" id="ARBA00022989"/>
    </source>
</evidence>
<feature type="transmembrane region" description="Helical" evidence="5">
    <location>
        <begin position="31"/>
        <end position="49"/>
    </location>
</feature>
<reference evidence="6 7" key="1">
    <citation type="journal article" date="2014" name="Appl. Environ. Microbiol.">
        <title>Elucidation of insertion elements encoded on plasmids and in vitro construction of shuttle vectors from the toxic cyanobacterium Planktothrix.</title>
        <authorList>
            <person name="Christiansen G."/>
            <person name="Goesmann A."/>
            <person name="Kurmayer R."/>
        </authorList>
    </citation>
    <scope>NUCLEOTIDE SEQUENCE [LARGE SCALE GENOMIC DNA]</scope>
    <source>
        <strain evidence="6 7">NIVA-CYA 126/8</strain>
    </source>
</reference>
<dbReference type="GeneID" id="77287456"/>
<proteinExistence type="predicted"/>
<dbReference type="InterPro" id="IPR005349">
    <property type="entry name" value="TMEM14"/>
</dbReference>
<keyword evidence="3 5" id="KW-1133">Transmembrane helix</keyword>
<dbReference type="Proteomes" id="UP000027395">
    <property type="component" value="Chromosome"/>
</dbReference>
<keyword evidence="7" id="KW-1185">Reference proteome</keyword>
<evidence type="ECO:0000256" key="1">
    <source>
        <dbReference type="ARBA" id="ARBA00004370"/>
    </source>
</evidence>
<dbReference type="PATRIC" id="fig|388467.6.peg.1168"/>
<feature type="transmembrane region" description="Helical" evidence="5">
    <location>
        <begin position="6"/>
        <end position="24"/>
    </location>
</feature>
<dbReference type="EMBL" id="CM002803">
    <property type="protein sequence ID" value="KEI66307.1"/>
    <property type="molecule type" value="Genomic_DNA"/>
</dbReference>
<evidence type="ECO:0000313" key="7">
    <source>
        <dbReference type="Proteomes" id="UP000027395"/>
    </source>
</evidence>
<evidence type="ECO:0000313" key="6">
    <source>
        <dbReference type="EMBL" id="KEI66307.1"/>
    </source>
</evidence>
<evidence type="ECO:0008006" key="8">
    <source>
        <dbReference type="Google" id="ProtNLM"/>
    </source>
</evidence>
<sequence length="107" mass="11409">MIDFGVIAAIAYGLLAFIGGIVGYTKAKSKISLFAGCSTGILLILGGIIQIQGVSWGLIFSIVLSVFLIITFISRLLKTRKFMPSGLMIVAGFVAVTMMGYQLQMVL</sequence>
<dbReference type="GO" id="GO:0016020">
    <property type="term" value="C:membrane"/>
    <property type="evidence" value="ECO:0007669"/>
    <property type="project" value="UniProtKB-SubCell"/>
</dbReference>
<name>A0A073CEL2_PLAA1</name>
<gene>
    <name evidence="6" type="ORF">A19Y_1229</name>
</gene>
<dbReference type="Pfam" id="PF03647">
    <property type="entry name" value="Tmemb_14"/>
    <property type="match status" value="1"/>
</dbReference>
<protein>
    <recommendedName>
        <fullName evidence="8">Small integral membrane protein</fullName>
    </recommendedName>
</protein>
<dbReference type="InterPro" id="IPR044890">
    <property type="entry name" value="TMEM14_sf"/>
</dbReference>
<dbReference type="PANTHER" id="PTHR12668:SF43">
    <property type="entry name" value="TRANSMEMBRANE PROTEIN 14 HOMOLOG"/>
    <property type="match status" value="1"/>
</dbReference>
<dbReference type="GO" id="GO:0015245">
    <property type="term" value="F:fatty acid transmembrane transporter activity"/>
    <property type="evidence" value="ECO:0007669"/>
    <property type="project" value="TreeGrafter"/>
</dbReference>
<dbReference type="RefSeq" id="WP_042152863.1">
    <property type="nucleotide sequence ID" value="NZ_CM002803.1"/>
</dbReference>
<dbReference type="AlphaFoldDB" id="A0A073CEL2"/>
<dbReference type="STRING" id="388467.A19Y_1229"/>
<evidence type="ECO:0000256" key="4">
    <source>
        <dbReference type="ARBA" id="ARBA00023136"/>
    </source>
</evidence>
<dbReference type="HOGENOM" id="CLU_096652_5_1_3"/>
<accession>A0A073CEL2</accession>